<reference evidence="2" key="1">
    <citation type="submission" date="2017-02" db="EMBL/GenBank/DDBJ databases">
        <title>Pseudomonas floridae sp. nov., a novel pathogenic bacterial species isolated from tomato.</title>
        <authorList>
            <person name="Timilsina S."/>
            <person name="Vallad G.E."/>
            <person name="Jones J.B."/>
        </authorList>
    </citation>
    <scope>NUCLEOTIDE SEQUENCE [LARGE SCALE GENOMIC DNA]</scope>
    <source>
        <strain evidence="2">GEV388</strain>
    </source>
</reference>
<evidence type="ECO:0000313" key="1">
    <source>
        <dbReference type="EMBL" id="ORC53867.1"/>
    </source>
</evidence>
<dbReference type="Proteomes" id="UP000192815">
    <property type="component" value="Unassembled WGS sequence"/>
</dbReference>
<organism evidence="1 2">
    <name type="scientific">Pseudomonas floridensis</name>
    <dbReference type="NCBI Taxonomy" id="1958950"/>
    <lineage>
        <taxon>Bacteria</taxon>
        <taxon>Pseudomonadati</taxon>
        <taxon>Pseudomonadota</taxon>
        <taxon>Gammaproteobacteria</taxon>
        <taxon>Pseudomonadales</taxon>
        <taxon>Pseudomonadaceae</taxon>
        <taxon>Pseudomonas</taxon>
    </lineage>
</organism>
<dbReference type="Pfam" id="PF10679">
    <property type="entry name" value="DUF2491"/>
    <property type="match status" value="1"/>
</dbReference>
<accession>A0A1X0MYF0</accession>
<dbReference type="AlphaFoldDB" id="A0A1X0MYF0"/>
<proteinExistence type="predicted"/>
<evidence type="ECO:0008006" key="3">
    <source>
        <dbReference type="Google" id="ProtNLM"/>
    </source>
</evidence>
<evidence type="ECO:0000313" key="2">
    <source>
        <dbReference type="Proteomes" id="UP000192815"/>
    </source>
</evidence>
<name>A0A1X0MYF0_9PSED</name>
<protein>
    <recommendedName>
        <fullName evidence="3">DUF2491 domain-containing protein</fullName>
    </recommendedName>
</protein>
<dbReference type="InterPro" id="IPR019621">
    <property type="entry name" value="DUF2491"/>
</dbReference>
<gene>
    <name evidence="1" type="ORF">BZK31_26995</name>
</gene>
<dbReference type="OrthoDB" id="7001287at2"/>
<dbReference type="EMBL" id="MUIO01000149">
    <property type="protein sequence ID" value="ORC53867.1"/>
    <property type="molecule type" value="Genomic_DNA"/>
</dbReference>
<dbReference type="STRING" id="1958950.BZK31_26995"/>
<dbReference type="RefSeq" id="WP_083186269.1">
    <property type="nucleotide sequence ID" value="NZ_CBCRZR010000044.1"/>
</dbReference>
<sequence>MSWFKRAMGLEAPKTSASNAGSTGFSTPLGLASGRMLCLDTSLKMLLDGHSYVVVPGDEKVWAVGRIDLGQSMVLQRFYLDDEDYFLQVVTNGPNPEDIQDIILFGYYSATPITSKDELLRLTGPASKIGLPVYEHEGETFERQWGTETGQTELTPLNEDVVSPEGAYRVKHLSMLYARETGLINRREFLLFSVEEDEEGVVTLTTAVGVTLQSTDINVL</sequence>
<keyword evidence="2" id="KW-1185">Reference proteome</keyword>
<comment type="caution">
    <text evidence="1">The sequence shown here is derived from an EMBL/GenBank/DDBJ whole genome shotgun (WGS) entry which is preliminary data.</text>
</comment>